<dbReference type="InterPro" id="IPR050418">
    <property type="entry name" value="D-iso_2-hydroxyacid_DH_PdxB"/>
</dbReference>
<comment type="similarity">
    <text evidence="3">Belongs to the D-isomer specific 2-hydroxyacid dehydrogenase family.</text>
</comment>
<dbReference type="InterPro" id="IPR036291">
    <property type="entry name" value="NAD(P)-bd_dom_sf"/>
</dbReference>
<dbReference type="InterPro" id="IPR002912">
    <property type="entry name" value="ACT_dom"/>
</dbReference>
<dbReference type="Pfam" id="PF22629">
    <property type="entry name" value="ACT_AHAS_ss"/>
    <property type="match status" value="1"/>
</dbReference>
<dbReference type="GO" id="GO:0051287">
    <property type="term" value="F:NAD binding"/>
    <property type="evidence" value="ECO:0007669"/>
    <property type="project" value="InterPro"/>
</dbReference>
<dbReference type="UniPathway" id="UPA00135">
    <property type="reaction ID" value="UER00196"/>
</dbReference>
<dbReference type="InterPro" id="IPR006139">
    <property type="entry name" value="D-isomer_2_OHA_DH_cat_dom"/>
</dbReference>
<dbReference type="PANTHER" id="PTHR43761">
    <property type="entry name" value="D-ISOMER SPECIFIC 2-HYDROXYACID DEHYDROGENASE FAMILY PROTEIN (AFU_ORTHOLOGUE AFUA_1G13630)"/>
    <property type="match status" value="1"/>
</dbReference>
<evidence type="ECO:0000256" key="1">
    <source>
        <dbReference type="ARBA" id="ARBA00003800"/>
    </source>
</evidence>
<dbReference type="CDD" id="cd04901">
    <property type="entry name" value="ACT_3PGDH"/>
    <property type="match status" value="1"/>
</dbReference>
<dbReference type="AlphaFoldDB" id="A0A380T9Z2"/>
<comment type="catalytic activity">
    <reaction evidence="9">
        <text>(R)-2-hydroxyglutarate + NAD(+) = 2-oxoglutarate + NADH + H(+)</text>
        <dbReference type="Rhea" id="RHEA:49612"/>
        <dbReference type="ChEBI" id="CHEBI:15378"/>
        <dbReference type="ChEBI" id="CHEBI:15801"/>
        <dbReference type="ChEBI" id="CHEBI:16810"/>
        <dbReference type="ChEBI" id="CHEBI:57540"/>
        <dbReference type="ChEBI" id="CHEBI:57945"/>
        <dbReference type="EC" id="1.1.1.399"/>
    </reaction>
</comment>
<dbReference type="EC" id="1.1.1.95" evidence="5"/>
<accession>A0A380T9Z2</accession>
<dbReference type="PROSITE" id="PS00671">
    <property type="entry name" value="D_2_HYDROXYACID_DH_3"/>
    <property type="match status" value="1"/>
</dbReference>
<proteinExistence type="inferred from homology"/>
<dbReference type="PROSITE" id="PS00065">
    <property type="entry name" value="D_2_HYDROXYACID_DH_1"/>
    <property type="match status" value="1"/>
</dbReference>
<dbReference type="Pfam" id="PF02826">
    <property type="entry name" value="2-Hacid_dh_C"/>
    <property type="match status" value="1"/>
</dbReference>
<dbReference type="InterPro" id="IPR045865">
    <property type="entry name" value="ACT-like_dom_sf"/>
</dbReference>
<dbReference type="GO" id="GO:0004617">
    <property type="term" value="F:phosphoglycerate dehydrogenase activity"/>
    <property type="evidence" value="ECO:0007669"/>
    <property type="project" value="UniProtKB-EC"/>
</dbReference>
<evidence type="ECO:0000256" key="7">
    <source>
        <dbReference type="ARBA" id="ARBA00023027"/>
    </source>
</evidence>
<dbReference type="PROSITE" id="PS51671">
    <property type="entry name" value="ACT"/>
    <property type="match status" value="1"/>
</dbReference>
<dbReference type="CDD" id="cd12176">
    <property type="entry name" value="PGDH_3"/>
    <property type="match status" value="1"/>
</dbReference>
<dbReference type="InterPro" id="IPR006140">
    <property type="entry name" value="D-isomer_DH_NAD-bd"/>
</dbReference>
<keyword evidence="7" id="KW-0520">NAD</keyword>
<comment type="catalytic activity">
    <reaction evidence="10">
        <text>(2R)-3-phosphoglycerate + NAD(+) = 3-phosphooxypyruvate + NADH + H(+)</text>
        <dbReference type="Rhea" id="RHEA:12641"/>
        <dbReference type="ChEBI" id="CHEBI:15378"/>
        <dbReference type="ChEBI" id="CHEBI:18110"/>
        <dbReference type="ChEBI" id="CHEBI:57540"/>
        <dbReference type="ChEBI" id="CHEBI:57945"/>
        <dbReference type="ChEBI" id="CHEBI:58272"/>
        <dbReference type="EC" id="1.1.1.95"/>
    </reaction>
</comment>
<dbReference type="GO" id="GO:0006564">
    <property type="term" value="P:L-serine biosynthetic process"/>
    <property type="evidence" value="ECO:0007669"/>
    <property type="project" value="UniProtKB-ARBA"/>
</dbReference>
<evidence type="ECO:0000256" key="10">
    <source>
        <dbReference type="ARBA" id="ARBA00048731"/>
    </source>
</evidence>
<evidence type="ECO:0000256" key="8">
    <source>
        <dbReference type="ARBA" id="ARBA00030455"/>
    </source>
</evidence>
<reference evidence="12" key="1">
    <citation type="submission" date="2018-07" db="EMBL/GenBank/DDBJ databases">
        <authorList>
            <person name="Quirk P.G."/>
            <person name="Krulwich T.A."/>
        </authorList>
    </citation>
    <scope>NUCLEOTIDE SEQUENCE</scope>
</reference>
<evidence type="ECO:0000256" key="6">
    <source>
        <dbReference type="ARBA" id="ARBA00023002"/>
    </source>
</evidence>
<evidence type="ECO:0000259" key="11">
    <source>
        <dbReference type="PROSITE" id="PS51671"/>
    </source>
</evidence>
<dbReference type="Gene3D" id="3.40.50.720">
    <property type="entry name" value="NAD(P)-binding Rossmann-like Domain"/>
    <property type="match status" value="2"/>
</dbReference>
<evidence type="ECO:0000256" key="5">
    <source>
        <dbReference type="ARBA" id="ARBA00013143"/>
    </source>
</evidence>
<dbReference type="Pfam" id="PF00389">
    <property type="entry name" value="2-Hacid_dh"/>
    <property type="match status" value="1"/>
</dbReference>
<comment type="function">
    <text evidence="1">Catalyzes the reversible oxidation of 3-phospho-D-glycerate to 3-phosphonooxypyruvate, the first step of the phosphorylated L-serine biosynthesis pathway. Also catalyzes the reversible oxidation of 2-hydroxyglutarate to 2-oxoglutarate.</text>
</comment>
<protein>
    <recommendedName>
        <fullName evidence="8">2-oxoglutarate reductase</fullName>
        <ecNumber evidence="4">1.1.1.399</ecNumber>
        <ecNumber evidence="5">1.1.1.95</ecNumber>
    </recommendedName>
</protein>
<dbReference type="EC" id="1.1.1.399" evidence="4"/>
<dbReference type="SUPFAM" id="SSF55021">
    <property type="entry name" value="ACT-like"/>
    <property type="match status" value="1"/>
</dbReference>
<comment type="pathway">
    <text evidence="2">Amino-acid biosynthesis; L-serine biosynthesis; L-serine from 3-phospho-D-glycerate: step 1/3.</text>
</comment>
<evidence type="ECO:0000256" key="3">
    <source>
        <dbReference type="ARBA" id="ARBA00005854"/>
    </source>
</evidence>
<feature type="domain" description="ACT" evidence="11">
    <location>
        <begin position="340"/>
        <end position="411"/>
    </location>
</feature>
<dbReference type="EMBL" id="UIDG01000007">
    <property type="protein sequence ID" value="SUS03626.1"/>
    <property type="molecule type" value="Genomic_DNA"/>
</dbReference>
<dbReference type="NCBIfam" id="NF008759">
    <property type="entry name" value="PRK11790.1"/>
    <property type="match status" value="1"/>
</dbReference>
<dbReference type="Gene3D" id="3.30.70.260">
    <property type="match status" value="1"/>
</dbReference>
<dbReference type="FunFam" id="3.40.50.720:FF:000041">
    <property type="entry name" value="D-3-phosphoglycerate dehydrogenase"/>
    <property type="match status" value="1"/>
</dbReference>
<dbReference type="GO" id="GO:0047545">
    <property type="term" value="F:(S)-2-hydroxyglutarate dehydrogenase activity"/>
    <property type="evidence" value="ECO:0007669"/>
    <property type="project" value="UniProtKB-ARBA"/>
</dbReference>
<gene>
    <name evidence="12" type="primary">serA</name>
    <name evidence="12" type="ORF">DF3PB_1040002</name>
</gene>
<dbReference type="PANTHER" id="PTHR43761:SF1">
    <property type="entry name" value="D-ISOMER SPECIFIC 2-HYDROXYACID DEHYDROGENASE CATALYTIC DOMAIN-CONTAINING PROTEIN-RELATED"/>
    <property type="match status" value="1"/>
</dbReference>
<sequence length="411" mass="43524">MARLSVPKDRIKIVLLEGVHASARDVFLAHGYENVELLSGALDGAALQARLADAHIVGIRSRTKLTAPLIAAAERVFCIGCFCIGTNQVDLQAAKLRGIPVFNAPYSNTRSVAELVIGEIIMLARRVPEKSAQAATGHWRKDVSGAREIRGKTLGIVGYGHIGSQVSVLAEGLGMHVRYFDIVDKLALGNAQPCPSLDALLAESDVVTLHVPATPATRGMIGARALARMKQGAVLINAARGDVVDVEALAEALRAGQLAGAAVDVFPSEPAREDEPFSSPLQGIANVILTPHIGGSTEEAQASIGREVAEKLVRYSDNGSTVGAVNFVEVSLPVQAGMTRFLHIHRNVPGVLAAVNRVFSGRALNIAGQYLRTDADVGYVVSDIGGDLVEGMGVRRDLEAIEGTIRVRFLY</sequence>
<evidence type="ECO:0000256" key="4">
    <source>
        <dbReference type="ARBA" id="ARBA00013001"/>
    </source>
</evidence>
<dbReference type="InterPro" id="IPR029753">
    <property type="entry name" value="D-isomer_DH_CS"/>
</dbReference>
<dbReference type="InterPro" id="IPR029752">
    <property type="entry name" value="D-isomer_DH_CS1"/>
</dbReference>
<organism evidence="12">
    <name type="scientific">metagenome</name>
    <dbReference type="NCBI Taxonomy" id="256318"/>
    <lineage>
        <taxon>unclassified sequences</taxon>
        <taxon>metagenomes</taxon>
    </lineage>
</organism>
<keyword evidence="6 12" id="KW-0560">Oxidoreductase</keyword>
<name>A0A380T9Z2_9ZZZZ</name>
<evidence type="ECO:0000256" key="9">
    <source>
        <dbReference type="ARBA" id="ARBA00048126"/>
    </source>
</evidence>
<dbReference type="SUPFAM" id="SSF51735">
    <property type="entry name" value="NAD(P)-binding Rossmann-fold domains"/>
    <property type="match status" value="1"/>
</dbReference>
<dbReference type="PROSITE" id="PS00670">
    <property type="entry name" value="D_2_HYDROXYACID_DH_2"/>
    <property type="match status" value="1"/>
</dbReference>
<evidence type="ECO:0000256" key="2">
    <source>
        <dbReference type="ARBA" id="ARBA00005216"/>
    </source>
</evidence>
<dbReference type="InterPro" id="IPR054480">
    <property type="entry name" value="AHAS_small-like_ACT"/>
</dbReference>
<dbReference type="SUPFAM" id="SSF52283">
    <property type="entry name" value="Formate/glycerate dehydrogenase catalytic domain-like"/>
    <property type="match status" value="1"/>
</dbReference>
<evidence type="ECO:0000313" key="12">
    <source>
        <dbReference type="EMBL" id="SUS03626.1"/>
    </source>
</evidence>